<dbReference type="Proteomes" id="UP000007435">
    <property type="component" value="Chromosome"/>
</dbReference>
<organism evidence="2 3">
    <name type="scientific">Leadbetterella byssophila (strain DSM 17132 / JCM 16389 / KACC 11308 / NBRC 106382 / 4M15)</name>
    <dbReference type="NCBI Taxonomy" id="649349"/>
    <lineage>
        <taxon>Bacteria</taxon>
        <taxon>Pseudomonadati</taxon>
        <taxon>Bacteroidota</taxon>
        <taxon>Cytophagia</taxon>
        <taxon>Cytophagales</taxon>
        <taxon>Leadbetterellaceae</taxon>
        <taxon>Leadbetterella</taxon>
    </lineage>
</organism>
<keyword evidence="1" id="KW-1133">Transmembrane helix</keyword>
<gene>
    <name evidence="2" type="ordered locus">Lbys_2278</name>
</gene>
<evidence type="ECO:0000313" key="2">
    <source>
        <dbReference type="EMBL" id="ADQ17955.1"/>
    </source>
</evidence>
<feature type="transmembrane region" description="Helical" evidence="1">
    <location>
        <begin position="234"/>
        <end position="253"/>
    </location>
</feature>
<feature type="transmembrane region" description="Helical" evidence="1">
    <location>
        <begin position="114"/>
        <end position="133"/>
    </location>
</feature>
<feature type="transmembrane region" description="Helical" evidence="1">
    <location>
        <begin position="139"/>
        <end position="157"/>
    </location>
</feature>
<feature type="transmembrane region" description="Helical" evidence="1">
    <location>
        <begin position="345"/>
        <end position="362"/>
    </location>
</feature>
<protein>
    <recommendedName>
        <fullName evidence="4">Glycosyltransferase RgtA/B/C/D-like domain-containing protein</fullName>
    </recommendedName>
</protein>
<dbReference type="EMBL" id="CP002305">
    <property type="protein sequence ID" value="ADQ17955.1"/>
    <property type="molecule type" value="Genomic_DNA"/>
</dbReference>
<name>E4RVQ6_LEAB4</name>
<evidence type="ECO:0008006" key="4">
    <source>
        <dbReference type="Google" id="ProtNLM"/>
    </source>
</evidence>
<feature type="transmembrane region" description="Helical" evidence="1">
    <location>
        <begin position="291"/>
        <end position="310"/>
    </location>
</feature>
<dbReference type="HOGENOM" id="CLU_514613_0_0_10"/>
<sequence length="529" mass="61910">MMKTLRKPSVWALGLLPILLHFILLGKYAINFPLKDDYRVFVSYLYHYLQSPDKWAALALPENESRPIVMRLSVLAQFFIDGALNFKHLLIFCNVSLVVFLGCISLHFYKKKEFLAISFACLLFLNPLLYEMYFRNDVGTYQLASFSLAIFLFYGATNYQSAPKWLRCLFLLGFMLTPLGSINGFIASSLIILYFFLEKKRMAFVLLVILIFQLYLVLGGDSKSAGILENIMKYNYQLLYAYFLSLGGILVFIQHSFIWPIVAISMIFVIGYVIWKMFYPWKWRLDFEKMVFLFSIASLGLIVILRYNYWITGYPSVLESRYKIYGAFPLLMFFVIVGRRWGKKAYLSTAVCLVLLYAAGFYKGKQQLELLHQEKITEAYNVYHDSYELEFARAFFVNEEKRRYLEEHGFYSFKEADKILKKALREENRLKPIAHQWRVLSEDPGSDGDWAGFPVPMSNFELRGEFPKKKYYFVKFYGEKTCVQFLLPGVKPFWASSQETVRKLSRDFYADAYSGVDFENFEVYGVDDL</sequence>
<keyword evidence="1" id="KW-0812">Transmembrane</keyword>
<feature type="transmembrane region" description="Helical" evidence="1">
    <location>
        <begin position="89"/>
        <end position="109"/>
    </location>
</feature>
<dbReference type="KEGG" id="lby:Lbys_2278"/>
<dbReference type="RefSeq" id="WP_013408996.1">
    <property type="nucleotide sequence ID" value="NC_014655.1"/>
</dbReference>
<reference key="1">
    <citation type="submission" date="2010-11" db="EMBL/GenBank/DDBJ databases">
        <title>The complete genome of Leadbetterella byssophila DSM 17132.</title>
        <authorList>
            <consortium name="US DOE Joint Genome Institute (JGI-PGF)"/>
            <person name="Lucas S."/>
            <person name="Copeland A."/>
            <person name="Lapidus A."/>
            <person name="Glavina del Rio T."/>
            <person name="Dalin E."/>
            <person name="Tice H."/>
            <person name="Bruce D."/>
            <person name="Goodwin L."/>
            <person name="Pitluck S."/>
            <person name="Kyrpides N."/>
            <person name="Mavromatis K."/>
            <person name="Ivanova N."/>
            <person name="Teshima H."/>
            <person name="Brettin T."/>
            <person name="Detter J.C."/>
            <person name="Han C."/>
            <person name="Tapia R."/>
            <person name="Land M."/>
            <person name="Hauser L."/>
            <person name="Markowitz V."/>
            <person name="Cheng J.-F."/>
            <person name="Hugenholtz P."/>
            <person name="Woyke T."/>
            <person name="Wu D."/>
            <person name="Tindall B."/>
            <person name="Pomrenke H.G."/>
            <person name="Brambilla E."/>
            <person name="Klenk H.-P."/>
            <person name="Eisen J.A."/>
        </authorList>
    </citation>
    <scope>NUCLEOTIDE SEQUENCE [LARGE SCALE GENOMIC DNA]</scope>
    <source>
        <strain>DSM 17132</strain>
    </source>
</reference>
<feature type="transmembrane region" description="Helical" evidence="1">
    <location>
        <begin position="322"/>
        <end position="338"/>
    </location>
</feature>
<feature type="transmembrane region" description="Helical" evidence="1">
    <location>
        <begin position="202"/>
        <end position="222"/>
    </location>
</feature>
<feature type="transmembrane region" description="Helical" evidence="1">
    <location>
        <begin position="169"/>
        <end position="196"/>
    </location>
</feature>
<feature type="transmembrane region" description="Helical" evidence="1">
    <location>
        <begin position="259"/>
        <end position="279"/>
    </location>
</feature>
<dbReference type="STRING" id="649349.Lbys_2278"/>
<accession>E4RVQ6</accession>
<dbReference type="OrthoDB" id="910687at2"/>
<dbReference type="AlphaFoldDB" id="E4RVQ6"/>
<proteinExistence type="predicted"/>
<evidence type="ECO:0000313" key="3">
    <source>
        <dbReference type="Proteomes" id="UP000007435"/>
    </source>
</evidence>
<keyword evidence="1" id="KW-0472">Membrane</keyword>
<reference evidence="2 3" key="2">
    <citation type="journal article" date="2011" name="Stand. Genomic Sci.">
        <title>Complete genome sequence of Leadbetterella byssophila type strain (4M15).</title>
        <authorList>
            <person name="Abt B."/>
            <person name="Teshima H."/>
            <person name="Lucas S."/>
            <person name="Lapidus A."/>
            <person name="Del Rio T.G."/>
            <person name="Nolan M."/>
            <person name="Tice H."/>
            <person name="Cheng J.F."/>
            <person name="Pitluck S."/>
            <person name="Liolios K."/>
            <person name="Pagani I."/>
            <person name="Ivanova N."/>
            <person name="Mavromatis K."/>
            <person name="Pati A."/>
            <person name="Tapia R."/>
            <person name="Han C."/>
            <person name="Goodwin L."/>
            <person name="Chen A."/>
            <person name="Palaniappan K."/>
            <person name="Land M."/>
            <person name="Hauser L."/>
            <person name="Chang Y.J."/>
            <person name="Jeffries C.D."/>
            <person name="Rohde M."/>
            <person name="Goker M."/>
            <person name="Tindall B.J."/>
            <person name="Detter J.C."/>
            <person name="Woyke T."/>
            <person name="Bristow J."/>
            <person name="Eisen J.A."/>
            <person name="Markowitz V."/>
            <person name="Hugenholtz P."/>
            <person name="Klenk H.P."/>
            <person name="Kyrpides N.C."/>
        </authorList>
    </citation>
    <scope>NUCLEOTIDE SEQUENCE [LARGE SCALE GENOMIC DNA]</scope>
    <source>
        <strain evidence="3">DSM 17132 / JCM 16389 / KACC 11308 / NBRC 106382 / 4M15</strain>
    </source>
</reference>
<keyword evidence="3" id="KW-1185">Reference proteome</keyword>
<evidence type="ECO:0000256" key="1">
    <source>
        <dbReference type="SAM" id="Phobius"/>
    </source>
</evidence>